<proteinExistence type="predicted"/>
<evidence type="ECO:0000256" key="6">
    <source>
        <dbReference type="SAM" id="MobiDB-lite"/>
    </source>
</evidence>
<dbReference type="OrthoDB" id="1101938at2759"/>
<protein>
    <recommendedName>
        <fullName evidence="7">TF-B3 domain-containing protein</fullName>
    </recommendedName>
</protein>
<dbReference type="InterPro" id="IPR005508">
    <property type="entry name" value="At2g31720-like"/>
</dbReference>
<keyword evidence="5" id="KW-0539">Nucleus</keyword>
<name>A0A6D2JNN3_9BRAS</name>
<dbReference type="InterPro" id="IPR003340">
    <property type="entry name" value="B3_DNA-bd"/>
</dbReference>
<dbReference type="PROSITE" id="PS50863">
    <property type="entry name" value="B3"/>
    <property type="match status" value="1"/>
</dbReference>
<gene>
    <name evidence="8" type="ORF">MERR_LOCUS32770</name>
</gene>
<evidence type="ECO:0000313" key="8">
    <source>
        <dbReference type="EMBL" id="CAA7045535.1"/>
    </source>
</evidence>
<feature type="region of interest" description="Disordered" evidence="6">
    <location>
        <begin position="323"/>
        <end position="345"/>
    </location>
</feature>
<dbReference type="Proteomes" id="UP000467841">
    <property type="component" value="Unassembled WGS sequence"/>
</dbReference>
<evidence type="ECO:0000259" key="7">
    <source>
        <dbReference type="PROSITE" id="PS50863"/>
    </source>
</evidence>
<feature type="region of interest" description="Disordered" evidence="6">
    <location>
        <begin position="1"/>
        <end position="60"/>
    </location>
</feature>
<dbReference type="AlphaFoldDB" id="A0A6D2JNN3"/>
<keyword evidence="3" id="KW-0238">DNA-binding</keyword>
<comment type="caution">
    <text evidence="8">The sequence shown here is derived from an EMBL/GenBank/DDBJ whole genome shotgun (WGS) entry which is preliminary data.</text>
</comment>
<evidence type="ECO:0000256" key="4">
    <source>
        <dbReference type="ARBA" id="ARBA00023163"/>
    </source>
</evidence>
<feature type="compositionally biased region" description="Basic residues" evidence="6">
    <location>
        <begin position="22"/>
        <end position="31"/>
    </location>
</feature>
<organism evidence="8 9">
    <name type="scientific">Microthlaspi erraticum</name>
    <dbReference type="NCBI Taxonomy" id="1685480"/>
    <lineage>
        <taxon>Eukaryota</taxon>
        <taxon>Viridiplantae</taxon>
        <taxon>Streptophyta</taxon>
        <taxon>Embryophyta</taxon>
        <taxon>Tracheophyta</taxon>
        <taxon>Spermatophyta</taxon>
        <taxon>Magnoliopsida</taxon>
        <taxon>eudicotyledons</taxon>
        <taxon>Gunneridae</taxon>
        <taxon>Pentapetalae</taxon>
        <taxon>rosids</taxon>
        <taxon>malvids</taxon>
        <taxon>Brassicales</taxon>
        <taxon>Brassicaceae</taxon>
        <taxon>Coluteocarpeae</taxon>
        <taxon>Microthlaspi</taxon>
    </lineage>
</organism>
<evidence type="ECO:0000256" key="3">
    <source>
        <dbReference type="ARBA" id="ARBA00023125"/>
    </source>
</evidence>
<dbReference type="Gene3D" id="2.40.330.10">
    <property type="entry name" value="DNA-binding pseudobarrel domain"/>
    <property type="match status" value="1"/>
</dbReference>
<dbReference type="SUPFAM" id="SSF101936">
    <property type="entry name" value="DNA-binding pseudobarrel domain"/>
    <property type="match status" value="1"/>
</dbReference>
<evidence type="ECO:0000256" key="5">
    <source>
        <dbReference type="ARBA" id="ARBA00023242"/>
    </source>
</evidence>
<reference evidence="8" key="1">
    <citation type="submission" date="2020-01" db="EMBL/GenBank/DDBJ databases">
        <authorList>
            <person name="Mishra B."/>
        </authorList>
    </citation>
    <scope>NUCLEOTIDE SEQUENCE [LARGE SCALE GENOMIC DNA]</scope>
</reference>
<dbReference type="CDD" id="cd10017">
    <property type="entry name" value="B3_DNA"/>
    <property type="match status" value="1"/>
</dbReference>
<evidence type="ECO:0000313" key="9">
    <source>
        <dbReference type="Proteomes" id="UP000467841"/>
    </source>
</evidence>
<dbReference type="PANTHER" id="PTHR31541">
    <property type="entry name" value="B3 DOMAIN PLANT PROTEIN-RELATED"/>
    <property type="match status" value="1"/>
</dbReference>
<evidence type="ECO:0000256" key="2">
    <source>
        <dbReference type="ARBA" id="ARBA00023015"/>
    </source>
</evidence>
<keyword evidence="4" id="KW-0804">Transcription</keyword>
<sequence length="375" mass="42635">MRALLRELRKDEEEEEEEKSRAAKLSHLRKRKVDECESQQINPNHDASSPSFSTVESKRRLVVPNEPIRAAEPVRERKPPVKRKPPVRQPVIRRERGVTPEWLVNLMREENGVDAKLIIEKDLMKSDLATNLTRLLIPWNQVVERDFLTEEEQRNIDDHFNKRRQTGVDVILVDSKGGKWDLNLRRWDMKSISNYALITGWRKVCLHNRLRLNQKIHLWSFHSKGRLYFALVPPAPAPGPAPGPVRIPAPAMDHAQAPGPVMAPTPAMAQDLEPVLDAASSSAQAPVVTRNSDELYIVDASLEVDEESRRRIFVDFPRRSRSTRVEVPAPAPTDSSNFGQSIGEDLDNVKRSPEVDVNVAYNLHILALAADMWKA</sequence>
<dbReference type="Pfam" id="PF03754">
    <property type="entry name" value="At2g31720-like"/>
    <property type="match status" value="1"/>
</dbReference>
<comment type="subcellular location">
    <subcellularLocation>
        <location evidence="1">Nucleus</location>
    </subcellularLocation>
</comment>
<keyword evidence="9" id="KW-1185">Reference proteome</keyword>
<feature type="compositionally biased region" description="Polar residues" evidence="6">
    <location>
        <begin position="38"/>
        <end position="55"/>
    </location>
</feature>
<dbReference type="EMBL" id="CACVBM020001324">
    <property type="protein sequence ID" value="CAA7045535.1"/>
    <property type="molecule type" value="Genomic_DNA"/>
</dbReference>
<evidence type="ECO:0000256" key="1">
    <source>
        <dbReference type="ARBA" id="ARBA00004123"/>
    </source>
</evidence>
<keyword evidence="2" id="KW-0805">Transcription regulation</keyword>
<accession>A0A6D2JNN3</accession>
<feature type="region of interest" description="Disordered" evidence="6">
    <location>
        <begin position="69"/>
        <end position="88"/>
    </location>
</feature>
<dbReference type="GO" id="GO:0005634">
    <property type="term" value="C:nucleus"/>
    <property type="evidence" value="ECO:0007669"/>
    <property type="project" value="UniProtKB-SubCell"/>
</dbReference>
<feature type="compositionally biased region" description="Basic and acidic residues" evidence="6">
    <location>
        <begin position="1"/>
        <end position="11"/>
    </location>
</feature>
<dbReference type="PANTHER" id="PTHR31541:SF61">
    <property type="entry name" value="TF-B3 DOMAIN-CONTAINING PROTEIN"/>
    <property type="match status" value="1"/>
</dbReference>
<feature type="domain" description="TF-B3" evidence="7">
    <location>
        <begin position="139"/>
        <end position="235"/>
    </location>
</feature>
<dbReference type="GO" id="GO:0003677">
    <property type="term" value="F:DNA binding"/>
    <property type="evidence" value="ECO:0007669"/>
    <property type="project" value="UniProtKB-KW"/>
</dbReference>
<dbReference type="InterPro" id="IPR015300">
    <property type="entry name" value="DNA-bd_pseudobarrel_sf"/>
</dbReference>